<evidence type="ECO:0000256" key="1">
    <source>
        <dbReference type="ARBA" id="ARBA00022723"/>
    </source>
</evidence>
<dbReference type="PANTHER" id="PTHR11474:SF126">
    <property type="entry name" value="TYROSINASE-LIKE PROTEIN TYR-1-RELATED"/>
    <property type="match status" value="1"/>
</dbReference>
<keyword evidence="1" id="KW-0479">Metal-binding</keyword>
<keyword evidence="3" id="KW-0732">Signal</keyword>
<dbReference type="PRINTS" id="PR00092">
    <property type="entry name" value="TYROSINASE"/>
</dbReference>
<evidence type="ECO:0000259" key="5">
    <source>
        <dbReference type="PROSITE" id="PS00498"/>
    </source>
</evidence>
<evidence type="ECO:0000313" key="6">
    <source>
        <dbReference type="EMBL" id="WAR13073.1"/>
    </source>
</evidence>
<sequence>MEFFQATIWLLAISTVVVSQSTRMDTYSDMPAEVQQCVAQLTNGTNDGAKVSEEAHIQCMQQFVWKADRIRWDAAVNMTDKETEFINDIIRSVFKHGQQSSRSKRQIGQGIFPPTGFRIRKEYRRLTDFERMAVHDAFNGIKSNGGYTAFAKLHRGIVINSGHSGPNFLGWHRVYLAMLEESLRRINPMVSLPYWDSTLDNDMANPEMTIVFSPPFLGNGDAIVVTGPFSNWPTNTGPLARAIGTESRLFSKEFIASMMTRCRTTEITFPTAMSTFDLEFAHGGPHAWVNGHMRGLETAAQDPVFFMHHAFVDYIWEMFRIHQFFDCQIDPSRDYPPAGGLHHPLRPMDGFPGYRSIDGYANYWTQFWYRYERSPFCSAAMPSCGSPYLWCDVSRGRCVSAARMAPFSDGMGSPLSSAGYATSPAAANARSIAAQASPGPRFRAPPAEPRTQAGRLGRARFRRAAPNNKTINGTYDTFDVVISSQQNGHLFSHAEPLPLLRVPYTGTVQTRDQLSPSQGTIDRRAKQTETDWFYIPIRVINKINMKSTSRNRRCNRGKQIKVTVQGLNYLGSFVDYPSMTAKSPISTAVAIVAIRVPQIGPSEAMISAVHSCGYSCKPSCLKSDAGPAEYQPCNGILEIKPGELDLFSRSYQGAVQKLDGQVSDKQNNVRMIFHCNQETTSWNVWSSHRRS</sequence>
<dbReference type="PANTHER" id="PTHR11474">
    <property type="entry name" value="TYROSINASE FAMILY MEMBER"/>
    <property type="match status" value="1"/>
</dbReference>
<keyword evidence="7" id="KW-1185">Reference proteome</keyword>
<dbReference type="InterPro" id="IPR002227">
    <property type="entry name" value="Tyrosinase_Cu-bd"/>
</dbReference>
<organism evidence="6 7">
    <name type="scientific">Mya arenaria</name>
    <name type="common">Soft-shell clam</name>
    <dbReference type="NCBI Taxonomy" id="6604"/>
    <lineage>
        <taxon>Eukaryota</taxon>
        <taxon>Metazoa</taxon>
        <taxon>Spiralia</taxon>
        <taxon>Lophotrochozoa</taxon>
        <taxon>Mollusca</taxon>
        <taxon>Bivalvia</taxon>
        <taxon>Autobranchia</taxon>
        <taxon>Heteroconchia</taxon>
        <taxon>Euheterodonta</taxon>
        <taxon>Imparidentia</taxon>
        <taxon>Neoheterodontei</taxon>
        <taxon>Myida</taxon>
        <taxon>Myoidea</taxon>
        <taxon>Myidae</taxon>
        <taxon>Mya</taxon>
    </lineage>
</organism>
<dbReference type="Pfam" id="PF00264">
    <property type="entry name" value="Tyrosinase"/>
    <property type="match status" value="1"/>
</dbReference>
<feature type="domain" description="Tyrosinase copper-binding" evidence="5">
    <location>
        <begin position="302"/>
        <end position="313"/>
    </location>
</feature>
<evidence type="ECO:0000259" key="4">
    <source>
        <dbReference type="PROSITE" id="PS00497"/>
    </source>
</evidence>
<feature type="signal peptide" evidence="3">
    <location>
        <begin position="1"/>
        <end position="19"/>
    </location>
</feature>
<evidence type="ECO:0000313" key="7">
    <source>
        <dbReference type="Proteomes" id="UP001164746"/>
    </source>
</evidence>
<protein>
    <submittedName>
        <fullName evidence="6">TYR3-like protein</fullName>
    </submittedName>
</protein>
<dbReference type="Gene3D" id="1.10.1280.10">
    <property type="entry name" value="Di-copper center containing domain from catechol oxidase"/>
    <property type="match status" value="1"/>
</dbReference>
<dbReference type="InterPro" id="IPR050316">
    <property type="entry name" value="Tyrosinase/Hemocyanin"/>
</dbReference>
<dbReference type="PROSITE" id="PS00498">
    <property type="entry name" value="TYROSINASE_2"/>
    <property type="match status" value="1"/>
</dbReference>
<feature type="chain" id="PRO_5045347217" evidence="3">
    <location>
        <begin position="20"/>
        <end position="691"/>
    </location>
</feature>
<feature type="domain" description="Tyrosinase copper-binding" evidence="4">
    <location>
        <begin position="163"/>
        <end position="180"/>
    </location>
</feature>
<accession>A0ABY7EX19</accession>
<evidence type="ECO:0000256" key="2">
    <source>
        <dbReference type="ARBA" id="ARBA00023008"/>
    </source>
</evidence>
<keyword evidence="2" id="KW-0186">Copper</keyword>
<gene>
    <name evidence="6" type="ORF">MAR_027253</name>
</gene>
<reference evidence="6" key="1">
    <citation type="submission" date="2022-11" db="EMBL/GenBank/DDBJ databases">
        <title>Centuries of genome instability and evolution in soft-shell clam transmissible cancer (bioRxiv).</title>
        <authorList>
            <person name="Hart S.F.M."/>
            <person name="Yonemitsu M.A."/>
            <person name="Giersch R.M."/>
            <person name="Beal B.F."/>
            <person name="Arriagada G."/>
            <person name="Davis B.W."/>
            <person name="Ostrander E.A."/>
            <person name="Goff S.P."/>
            <person name="Metzger M.J."/>
        </authorList>
    </citation>
    <scope>NUCLEOTIDE SEQUENCE</scope>
    <source>
        <strain evidence="6">MELC-2E11</strain>
        <tissue evidence="6">Siphon/mantle</tissue>
    </source>
</reference>
<evidence type="ECO:0000256" key="3">
    <source>
        <dbReference type="SAM" id="SignalP"/>
    </source>
</evidence>
<proteinExistence type="predicted"/>
<dbReference type="PROSITE" id="PS00497">
    <property type="entry name" value="TYROSINASE_1"/>
    <property type="match status" value="1"/>
</dbReference>
<dbReference type="Proteomes" id="UP001164746">
    <property type="component" value="Chromosome 8"/>
</dbReference>
<name>A0ABY7EX19_MYAAR</name>
<dbReference type="InterPro" id="IPR008922">
    <property type="entry name" value="Di-copper_centre_dom_sf"/>
</dbReference>
<dbReference type="EMBL" id="CP111019">
    <property type="protein sequence ID" value="WAR13073.1"/>
    <property type="molecule type" value="Genomic_DNA"/>
</dbReference>
<dbReference type="SUPFAM" id="SSF48056">
    <property type="entry name" value="Di-copper centre-containing domain"/>
    <property type="match status" value="1"/>
</dbReference>